<evidence type="ECO:0000313" key="4">
    <source>
        <dbReference type="Proteomes" id="UP000484875"/>
    </source>
</evidence>
<feature type="signal peptide" evidence="1">
    <location>
        <begin position="1"/>
        <end position="25"/>
    </location>
</feature>
<accession>A0A845HPI7</accession>
<evidence type="ECO:0000256" key="1">
    <source>
        <dbReference type="SAM" id="SignalP"/>
    </source>
</evidence>
<evidence type="ECO:0000259" key="2">
    <source>
        <dbReference type="Pfam" id="PF07589"/>
    </source>
</evidence>
<evidence type="ECO:0000313" key="3">
    <source>
        <dbReference type="EMBL" id="MYN18784.1"/>
    </source>
</evidence>
<feature type="chain" id="PRO_5032811129" evidence="1">
    <location>
        <begin position="26"/>
        <end position="396"/>
    </location>
</feature>
<dbReference type="RefSeq" id="WP_161091308.1">
    <property type="nucleotide sequence ID" value="NZ_WWCV01000035.1"/>
</dbReference>
<dbReference type="NCBIfam" id="TIGR02913">
    <property type="entry name" value="HAF_rpt"/>
    <property type="match status" value="3"/>
</dbReference>
<name>A0A845HPI7_9BURK</name>
<keyword evidence="1" id="KW-0732">Signal</keyword>
<reference evidence="3 4" key="1">
    <citation type="submission" date="2019-12" db="EMBL/GenBank/DDBJ databases">
        <title>Novel species isolated from a subtropical stream in China.</title>
        <authorList>
            <person name="Lu H."/>
        </authorList>
    </citation>
    <scope>NUCLEOTIDE SEQUENCE [LARGE SCALE GENOMIC DNA]</scope>
    <source>
        <strain evidence="3 4">FT107W</strain>
    </source>
</reference>
<dbReference type="InterPro" id="IPR014262">
    <property type="entry name" value="HAF_rpt"/>
</dbReference>
<feature type="domain" description="Ice-binding protein C-terminal" evidence="2">
    <location>
        <begin position="367"/>
        <end position="391"/>
    </location>
</feature>
<comment type="caution">
    <text evidence="3">The sequence shown here is derived from an EMBL/GenBank/DDBJ whole genome shotgun (WGS) entry which is preliminary data.</text>
</comment>
<gene>
    <name evidence="3" type="ORF">GTP81_18705</name>
</gene>
<dbReference type="NCBIfam" id="TIGR02595">
    <property type="entry name" value="PEP_CTERM"/>
    <property type="match status" value="1"/>
</dbReference>
<keyword evidence="4" id="KW-1185">Reference proteome</keyword>
<proteinExistence type="predicted"/>
<dbReference type="EMBL" id="WWCV01000035">
    <property type="protein sequence ID" value="MYN18784.1"/>
    <property type="molecule type" value="Genomic_DNA"/>
</dbReference>
<protein>
    <submittedName>
        <fullName evidence="3">PEP-CTERM sorting domain-containing protein</fullName>
    </submittedName>
</protein>
<dbReference type="AlphaFoldDB" id="A0A845HPI7"/>
<dbReference type="Proteomes" id="UP000484875">
    <property type="component" value="Unassembled WGS sequence"/>
</dbReference>
<organism evidence="3 4">
    <name type="scientific">Duganella vulcania</name>
    <dbReference type="NCBI Taxonomy" id="2692166"/>
    <lineage>
        <taxon>Bacteria</taxon>
        <taxon>Pseudomonadati</taxon>
        <taxon>Pseudomonadota</taxon>
        <taxon>Betaproteobacteria</taxon>
        <taxon>Burkholderiales</taxon>
        <taxon>Oxalobacteraceae</taxon>
        <taxon>Telluria group</taxon>
        <taxon>Duganella</taxon>
    </lineage>
</organism>
<dbReference type="Pfam" id="PF07589">
    <property type="entry name" value="PEP-CTERM"/>
    <property type="match status" value="1"/>
</dbReference>
<dbReference type="InterPro" id="IPR013424">
    <property type="entry name" value="Ice-binding_C"/>
</dbReference>
<sequence length="396" mass="41113">MKNLSLKNKQLAFAILVACAGQASAADYWFKTFSLPADGVASARAINDAGLALVTIIGGGQGGSEQVTTYQATTWNGAAYTYLDNAGQTYSSAGHINNQGTITGWTGNWTYELDWGRVLATKQVIWTAGTATVLPQLGATVSHYYSDSLYFGSSVGGINNAGVIVGGSSTSDGVHAVKWVNNTLIDMGKAGGTDAAATAINENGAIVGAAKSTSGHSTAILWENGNVIDLGAQAGFTTNSGTYDINNSGTILGWQQALTGYNRIPTIWQNGVATQLATLGYGDAGASAINDAGAVVGYSLAANGAYHAVMWSNGKVIDLNDYLDPGLRADGWVMTSSSDINNRGDIVGNMVNSRLGKSTAYMLTVATVPEPETYAMMLSGVGLLAFVARRRKGRRS</sequence>